<feature type="region of interest" description="Disordered" evidence="1">
    <location>
        <begin position="66"/>
        <end position="166"/>
    </location>
</feature>
<reference evidence="2" key="1">
    <citation type="submission" date="2014-09" db="EMBL/GenBank/DDBJ databases">
        <title>Draft genome sequence of an oleaginous Mucoromycotina fungus Mucor ambiguus NBRC6742.</title>
        <authorList>
            <person name="Takeda I."/>
            <person name="Yamane N."/>
            <person name="Morita T."/>
            <person name="Tamano K."/>
            <person name="Machida M."/>
            <person name="Baker S."/>
            <person name="Koike H."/>
        </authorList>
    </citation>
    <scope>NUCLEOTIDE SEQUENCE</scope>
    <source>
        <strain evidence="2">NBRC 6742</strain>
    </source>
</reference>
<accession>A0A0C9N3R0</accession>
<evidence type="ECO:0000313" key="2">
    <source>
        <dbReference type="EMBL" id="GAN09218.1"/>
    </source>
</evidence>
<protein>
    <submittedName>
        <fullName evidence="2">Uncharacterized protein</fullName>
    </submittedName>
</protein>
<dbReference type="Proteomes" id="UP000053815">
    <property type="component" value="Unassembled WGS sequence"/>
</dbReference>
<evidence type="ECO:0000256" key="1">
    <source>
        <dbReference type="SAM" id="MobiDB-lite"/>
    </source>
</evidence>
<gene>
    <name evidence="2" type="ORF">MAM1_0251c08741</name>
</gene>
<keyword evidence="3" id="KW-1185">Reference proteome</keyword>
<organism evidence="2">
    <name type="scientific">Mucor ambiguus</name>
    <dbReference type="NCBI Taxonomy" id="91626"/>
    <lineage>
        <taxon>Eukaryota</taxon>
        <taxon>Fungi</taxon>
        <taxon>Fungi incertae sedis</taxon>
        <taxon>Mucoromycota</taxon>
        <taxon>Mucoromycotina</taxon>
        <taxon>Mucoromycetes</taxon>
        <taxon>Mucorales</taxon>
        <taxon>Mucorineae</taxon>
        <taxon>Mucoraceae</taxon>
        <taxon>Mucor</taxon>
    </lineage>
</organism>
<sequence>MFETLNYHQVSDNNQVEAAYLPPASDKLVLSFNDRHIIHTTQYKPKGPNDHNISSNEHLINTKAVSEWQQQQQIESAHKDTTPSRHKVSYSSSSEHLNTKTVNKRQQQQQQTILLPTYQERASPRKQVSDSSIRQRQDTKAKQRQKSTIDAAAPNSAPKDRKQSLN</sequence>
<evidence type="ECO:0000313" key="3">
    <source>
        <dbReference type="Proteomes" id="UP000053815"/>
    </source>
</evidence>
<dbReference type="EMBL" id="DF836540">
    <property type="protein sequence ID" value="GAN09218.1"/>
    <property type="molecule type" value="Genomic_DNA"/>
</dbReference>
<proteinExistence type="predicted"/>
<feature type="compositionally biased region" description="Polar residues" evidence="1">
    <location>
        <begin position="89"/>
        <end position="105"/>
    </location>
</feature>
<name>A0A0C9N3R0_9FUNG</name>
<feature type="compositionally biased region" description="Polar residues" evidence="1">
    <location>
        <begin position="66"/>
        <end position="75"/>
    </location>
</feature>
<dbReference type="AlphaFoldDB" id="A0A0C9N3R0"/>